<feature type="domain" description="HTH lysR-type" evidence="5">
    <location>
        <begin position="1"/>
        <end position="49"/>
    </location>
</feature>
<dbReference type="AlphaFoldDB" id="A0A158L2Y8"/>
<dbReference type="InterPro" id="IPR000847">
    <property type="entry name" value="LysR_HTH_N"/>
</dbReference>
<dbReference type="PANTHER" id="PTHR30118:SF15">
    <property type="entry name" value="TRANSCRIPTIONAL REGULATORY PROTEIN"/>
    <property type="match status" value="1"/>
</dbReference>
<dbReference type="GO" id="GO:0003700">
    <property type="term" value="F:DNA-binding transcription factor activity"/>
    <property type="evidence" value="ECO:0007669"/>
    <property type="project" value="InterPro"/>
</dbReference>
<evidence type="ECO:0000256" key="4">
    <source>
        <dbReference type="ARBA" id="ARBA00023163"/>
    </source>
</evidence>
<proteinExistence type="inferred from homology"/>
<dbReference type="Pfam" id="PF00126">
    <property type="entry name" value="HTH_1"/>
    <property type="match status" value="1"/>
</dbReference>
<protein>
    <submittedName>
        <fullName evidence="6">LysR family transcriptional regulator</fullName>
    </submittedName>
</protein>
<keyword evidence="4" id="KW-0804">Transcription</keyword>
<dbReference type="RefSeq" id="WP_160110373.1">
    <property type="nucleotide sequence ID" value="NZ_FCOM02000089.1"/>
</dbReference>
<reference evidence="6" key="1">
    <citation type="submission" date="2016-01" db="EMBL/GenBank/DDBJ databases">
        <authorList>
            <person name="Peeters C."/>
        </authorList>
    </citation>
    <scope>NUCLEOTIDE SEQUENCE [LARGE SCALE GENOMIC DNA]</scope>
    <source>
        <strain evidence="6">LMG 29317</strain>
    </source>
</reference>
<accession>A0A158L2Y8</accession>
<gene>
    <name evidence="6" type="ORF">AWB74_08064</name>
</gene>
<dbReference type="PRINTS" id="PR00039">
    <property type="entry name" value="HTHLYSR"/>
</dbReference>
<organism evidence="6 7">
    <name type="scientific">Caballeronia arvi</name>
    <dbReference type="NCBI Taxonomy" id="1777135"/>
    <lineage>
        <taxon>Bacteria</taxon>
        <taxon>Pseudomonadati</taxon>
        <taxon>Pseudomonadota</taxon>
        <taxon>Betaproteobacteria</taxon>
        <taxon>Burkholderiales</taxon>
        <taxon>Burkholderiaceae</taxon>
        <taxon>Caballeronia</taxon>
    </lineage>
</organism>
<dbReference type="Pfam" id="PF03466">
    <property type="entry name" value="LysR_substrate"/>
    <property type="match status" value="1"/>
</dbReference>
<dbReference type="SUPFAM" id="SSF46785">
    <property type="entry name" value="Winged helix' DNA-binding domain"/>
    <property type="match status" value="1"/>
</dbReference>
<dbReference type="Gene3D" id="1.10.10.10">
    <property type="entry name" value="Winged helix-like DNA-binding domain superfamily/Winged helix DNA-binding domain"/>
    <property type="match status" value="1"/>
</dbReference>
<comment type="caution">
    <text evidence="6">The sequence shown here is derived from an EMBL/GenBank/DDBJ whole genome shotgun (WGS) entry which is preliminary data.</text>
</comment>
<evidence type="ECO:0000256" key="3">
    <source>
        <dbReference type="ARBA" id="ARBA00023125"/>
    </source>
</evidence>
<keyword evidence="3" id="KW-0238">DNA-binding</keyword>
<dbReference type="GO" id="GO:0003677">
    <property type="term" value="F:DNA binding"/>
    <property type="evidence" value="ECO:0007669"/>
    <property type="project" value="UniProtKB-KW"/>
</dbReference>
<name>A0A158L2Y8_9BURK</name>
<sequence>MPAREMRSLTGAADRLHLSQPAVSHALRRLREIFDDPLFVRASAEMIPTTAAMRLHGPIDHALAVIFDALKSHSSFEPALATRTFRLAMSDMVEQHLLPLLMEELAHIAPRLNVEVRQLSMPDLNAAMKSGEVDIALGYLPGLSDECVSQALFDDEFICLVRKEHPLSVDELTVDDMNGLRYVHAETRNSTGHNLAENALQNAGVRRNIALTLPHFTVATGVVARTDLALIVPKAVAIGMNRNEAFRLLPLPVSMPKIAVGVHTHSRFASDPGIAWMAALVQRLLTADER</sequence>
<evidence type="ECO:0000259" key="5">
    <source>
        <dbReference type="PROSITE" id="PS50931"/>
    </source>
</evidence>
<dbReference type="SUPFAM" id="SSF53850">
    <property type="entry name" value="Periplasmic binding protein-like II"/>
    <property type="match status" value="1"/>
</dbReference>
<dbReference type="CDD" id="cd08459">
    <property type="entry name" value="PBP2_DntR_NahR_LinR_like"/>
    <property type="match status" value="1"/>
</dbReference>
<evidence type="ECO:0000313" key="6">
    <source>
        <dbReference type="EMBL" id="SAL87323.1"/>
    </source>
</evidence>
<evidence type="ECO:0000313" key="7">
    <source>
        <dbReference type="Proteomes" id="UP000055019"/>
    </source>
</evidence>
<dbReference type="PANTHER" id="PTHR30118">
    <property type="entry name" value="HTH-TYPE TRANSCRIPTIONAL REGULATOR LEUO-RELATED"/>
    <property type="match status" value="1"/>
</dbReference>
<dbReference type="InterPro" id="IPR036388">
    <property type="entry name" value="WH-like_DNA-bd_sf"/>
</dbReference>
<evidence type="ECO:0000256" key="2">
    <source>
        <dbReference type="ARBA" id="ARBA00023015"/>
    </source>
</evidence>
<dbReference type="InterPro" id="IPR005119">
    <property type="entry name" value="LysR_subst-bd"/>
</dbReference>
<dbReference type="InterPro" id="IPR036390">
    <property type="entry name" value="WH_DNA-bd_sf"/>
</dbReference>
<dbReference type="Gene3D" id="3.40.190.10">
    <property type="entry name" value="Periplasmic binding protein-like II"/>
    <property type="match status" value="2"/>
</dbReference>
<dbReference type="EMBL" id="FCOM02000089">
    <property type="protein sequence ID" value="SAL87323.1"/>
    <property type="molecule type" value="Genomic_DNA"/>
</dbReference>
<evidence type="ECO:0000256" key="1">
    <source>
        <dbReference type="ARBA" id="ARBA00009437"/>
    </source>
</evidence>
<dbReference type="OrthoDB" id="5495633at2"/>
<dbReference type="PROSITE" id="PS50931">
    <property type="entry name" value="HTH_LYSR"/>
    <property type="match status" value="1"/>
</dbReference>
<keyword evidence="7" id="KW-1185">Reference proteome</keyword>
<dbReference type="Proteomes" id="UP000055019">
    <property type="component" value="Unassembled WGS sequence"/>
</dbReference>
<comment type="similarity">
    <text evidence="1">Belongs to the LysR transcriptional regulatory family.</text>
</comment>
<keyword evidence="2" id="KW-0805">Transcription regulation</keyword>
<dbReference type="InterPro" id="IPR050389">
    <property type="entry name" value="LysR-type_TF"/>
</dbReference>